<dbReference type="GeneID" id="39982700"/>
<protein>
    <submittedName>
        <fullName evidence="1">Uncharacterized protein</fullName>
    </submittedName>
</protein>
<dbReference type="EMBL" id="NBCO01000005">
    <property type="protein sequence ID" value="ORC91669.1"/>
    <property type="molecule type" value="Genomic_DNA"/>
</dbReference>
<dbReference type="OrthoDB" id="271658at2759"/>
<organism evidence="1 2">
    <name type="scientific">Trypanosoma theileri</name>
    <dbReference type="NCBI Taxonomy" id="67003"/>
    <lineage>
        <taxon>Eukaryota</taxon>
        <taxon>Discoba</taxon>
        <taxon>Euglenozoa</taxon>
        <taxon>Kinetoplastea</taxon>
        <taxon>Metakinetoplastina</taxon>
        <taxon>Trypanosomatida</taxon>
        <taxon>Trypanosomatidae</taxon>
        <taxon>Trypanosoma</taxon>
    </lineage>
</organism>
<reference evidence="1 2" key="1">
    <citation type="submission" date="2017-03" db="EMBL/GenBank/DDBJ databases">
        <title>An alternative strategy for trypanosome survival in the mammalian bloodstream revealed through genome and transcriptome analysis of the ubiquitous bovine parasite Trypanosoma (Megatrypanum) theileri.</title>
        <authorList>
            <person name="Kelly S."/>
            <person name="Ivens A."/>
            <person name="Mott A."/>
            <person name="O'Neill E."/>
            <person name="Emms D."/>
            <person name="Macleod O."/>
            <person name="Voorheis P."/>
            <person name="Matthews J."/>
            <person name="Matthews K."/>
            <person name="Carrington M."/>
        </authorList>
    </citation>
    <scope>NUCLEOTIDE SEQUENCE [LARGE SCALE GENOMIC DNA]</scope>
    <source>
        <strain evidence="1">Edinburgh</strain>
    </source>
</reference>
<evidence type="ECO:0000313" key="2">
    <source>
        <dbReference type="Proteomes" id="UP000192257"/>
    </source>
</evidence>
<evidence type="ECO:0000313" key="1">
    <source>
        <dbReference type="EMBL" id="ORC91669.1"/>
    </source>
</evidence>
<dbReference type="AlphaFoldDB" id="A0A1X0P545"/>
<dbReference type="RefSeq" id="XP_028885735.1">
    <property type="nucleotide sequence ID" value="XM_029022920.1"/>
</dbReference>
<keyword evidence="2" id="KW-1185">Reference proteome</keyword>
<accession>A0A1X0P545</accession>
<dbReference type="VEuPathDB" id="TriTrypDB:TM35_000052650"/>
<name>A0A1X0P545_9TRYP</name>
<comment type="caution">
    <text evidence="1">The sequence shown here is derived from an EMBL/GenBank/DDBJ whole genome shotgun (WGS) entry which is preliminary data.</text>
</comment>
<gene>
    <name evidence="1" type="ORF">TM35_000052650</name>
</gene>
<sequence>MLRRCPLTLCIVQYAALSTAASKLNTMLDIKTNGRPVSSDVLKQFIRADVMPLLKGKVLDRRHDSSEVRRFMGQLLRDAAFAAVVLHAKSSGVYVNTLVDCIKHDHERIQFVQKMTSSQASRVIDYLSRVGVRDAGVYAPLAARLDFNQLKEISRAMFALAEEGMYQEVVSFILPLYCGETWEPVFGGGEGYTGLYNKNSNVFDAVRLLRVLSKVVRGVVEQQRLNQKVGNIQPLPVESIQRLRTNLTVFILENKDLLRGGHWINFTRAMVYFPQEYKNMKYLDQHLTIVKLVETLQLPHRSALQGLSETIETDDMAALGMHQIFTNAEKREKERHAQVSSTEEKKKSFLFDVPSIDLTKLLSIINDVPFPKAIQQRRLELVIRAIVEEVDSLNFTDCVRFLQALRQIEGSAIFAPSLNAVVAAIDKQLSNGMKKPSHFIPYKRLVQFATLISAFRVKSCAGFSLYLSQFLPTVHSITVEDATALMNALASVGEMDGIEHCAKVGEEILEKVGCEDETIEGNQALLLLYPVACAKLLRASVLLNAIPSRNAITNIFGTSDEVLKVSPAFRAAGASVIFDVARSLYHFCRSQSMDNINNNDNNNNNNNNNSWETLLWKKGMINALLPLLTQLTSELAEEMESTNNGFKQTNTYVPLAWRSSIEAIFHWIDVNLDIVSLITMYQRIEDVYPFCRKIITMGVGIAEMQRRSMEENSISTRKGKRTAEPPVFSSNSIIHITFFLLILEQIIYHGTWQAEIAGSTEVGKEIKLKMQALKEDYNSLLSTPISTHTHMNKDVSPLTFMEKVFPAENGDCTHPPLFNRNSILEITTNLPFAISLVVSQGPINALFCERAVVSMIGVDNWDKNTESNSEIDKGGSRLD</sequence>
<proteinExistence type="predicted"/>
<dbReference type="Proteomes" id="UP000192257">
    <property type="component" value="Unassembled WGS sequence"/>
</dbReference>